<dbReference type="InterPro" id="IPR001888">
    <property type="entry name" value="Transposase_1"/>
</dbReference>
<evidence type="ECO:0000313" key="1">
    <source>
        <dbReference type="EMBL" id="UYV72366.1"/>
    </source>
</evidence>
<dbReference type="Pfam" id="PF01359">
    <property type="entry name" value="Transposase_1"/>
    <property type="match status" value="1"/>
</dbReference>
<dbReference type="InterPro" id="IPR052709">
    <property type="entry name" value="Transposase-MT_Hybrid"/>
</dbReference>
<organism evidence="1 2">
    <name type="scientific">Cordylochernes scorpioides</name>
    <dbReference type="NCBI Taxonomy" id="51811"/>
    <lineage>
        <taxon>Eukaryota</taxon>
        <taxon>Metazoa</taxon>
        <taxon>Ecdysozoa</taxon>
        <taxon>Arthropoda</taxon>
        <taxon>Chelicerata</taxon>
        <taxon>Arachnida</taxon>
        <taxon>Pseudoscorpiones</taxon>
        <taxon>Cheliferoidea</taxon>
        <taxon>Chernetidae</taxon>
        <taxon>Cordylochernes</taxon>
    </lineage>
</organism>
<dbReference type="PANTHER" id="PTHR46060">
    <property type="entry name" value="MARINER MOS1 TRANSPOSASE-LIKE PROTEIN"/>
    <property type="match status" value="1"/>
</dbReference>
<name>A0ABY6KU43_9ARAC</name>
<dbReference type="Gene3D" id="3.30.420.10">
    <property type="entry name" value="Ribonuclease H-like superfamily/Ribonuclease H"/>
    <property type="match status" value="1"/>
</dbReference>
<proteinExistence type="predicted"/>
<dbReference type="InterPro" id="IPR036397">
    <property type="entry name" value="RNaseH_sf"/>
</dbReference>
<gene>
    <name evidence="1" type="ORF">LAZ67_9002791</name>
</gene>
<evidence type="ECO:0000313" key="2">
    <source>
        <dbReference type="Proteomes" id="UP001235939"/>
    </source>
</evidence>
<dbReference type="PANTHER" id="PTHR46060:SF1">
    <property type="entry name" value="MARINER MOS1 TRANSPOSASE-LIKE PROTEIN"/>
    <property type="match status" value="1"/>
</dbReference>
<keyword evidence="2" id="KW-1185">Reference proteome</keyword>
<reference evidence="1 2" key="1">
    <citation type="submission" date="2022-01" db="EMBL/GenBank/DDBJ databases">
        <title>A chromosomal length assembly of Cordylochernes scorpioides.</title>
        <authorList>
            <person name="Zeh D."/>
            <person name="Zeh J."/>
        </authorList>
    </citation>
    <scope>NUCLEOTIDE SEQUENCE [LARGE SCALE GENOMIC DNA]</scope>
    <source>
        <strain evidence="1">IN4F17</strain>
        <tissue evidence="1">Whole Body</tissue>
    </source>
</reference>
<accession>A0ABY6KU43</accession>
<sequence>MRKRHSKKCLDRFKRNLTEFVRGFVIMGDVGASLHARNQTAVEVVRGFGHEESHLCCRVDGFLLAWRLAMVNFELKAWHWVEVGGSAPKKAKSIASTGKNMASVFWHVKDILLIDYLEKGRPITGKYYYILLDHLDVKIREKRPDLRKEKNHLSLAQRTCSQKFLCNGDFESFISKEEVERAVDEYFNSLPDFHFLEGILILEKRWTKSMDKFLDQLRYPKQDLITSPSVKIPGFSLPRREWVFLNRFRDRKYLPNYKKGREYLHAGSQIRLLPERTPNTGQIPAVPAALICKQVENRSRFRVWAATIGYDEKSLTGHPPSATRLT</sequence>
<protein>
    <submittedName>
        <fullName evidence="1">Uncharacterized protein</fullName>
    </submittedName>
</protein>
<dbReference type="Proteomes" id="UP001235939">
    <property type="component" value="Chromosome 09"/>
</dbReference>
<dbReference type="EMBL" id="CP092871">
    <property type="protein sequence ID" value="UYV72366.1"/>
    <property type="molecule type" value="Genomic_DNA"/>
</dbReference>